<dbReference type="GO" id="GO:0033617">
    <property type="term" value="P:mitochondrial respiratory chain complex IV assembly"/>
    <property type="evidence" value="ECO:0007669"/>
    <property type="project" value="InterPro"/>
</dbReference>
<keyword evidence="3" id="KW-1185">Reference proteome</keyword>
<dbReference type="Proteomes" id="UP000078561">
    <property type="component" value="Unassembled WGS sequence"/>
</dbReference>
<evidence type="ECO:0000313" key="2">
    <source>
        <dbReference type="EMBL" id="SAM04376.1"/>
    </source>
</evidence>
<evidence type="ECO:0000256" key="1">
    <source>
        <dbReference type="SAM" id="MobiDB-lite"/>
    </source>
</evidence>
<dbReference type="Pfam" id="PF17051">
    <property type="entry name" value="COA2"/>
    <property type="match status" value="1"/>
</dbReference>
<dbReference type="OrthoDB" id="2284165at2759"/>
<dbReference type="InterPro" id="IPR031459">
    <property type="entry name" value="Coa2"/>
</dbReference>
<feature type="compositionally biased region" description="Pro residues" evidence="1">
    <location>
        <begin position="66"/>
        <end position="79"/>
    </location>
</feature>
<name>A0A163JRB8_ABSGL</name>
<protein>
    <recommendedName>
        <fullName evidence="4">Cytochrome c oxidase assembly factor 3</fullName>
    </recommendedName>
</protein>
<dbReference type="InParanoid" id="A0A163JRB8"/>
<reference evidence="2" key="1">
    <citation type="submission" date="2016-04" db="EMBL/GenBank/DDBJ databases">
        <authorList>
            <person name="Evans L.H."/>
            <person name="Alamgir A."/>
            <person name="Owens N."/>
            <person name="Weber N.D."/>
            <person name="Virtaneva K."/>
            <person name="Barbian K."/>
            <person name="Babar A."/>
            <person name="Rosenke K."/>
        </authorList>
    </citation>
    <scope>NUCLEOTIDE SEQUENCE [LARGE SCALE GENOMIC DNA]</scope>
    <source>
        <strain evidence="2">CBS 101.48</strain>
    </source>
</reference>
<sequence length="79" mass="8691">MRIRTLNHLQRQRLTSNLFTVVALGAVVTVALPTIFPCPAFDHNDKAARLEAQKKIQPKQVIVNPRSPPSPPSLPPSNS</sequence>
<dbReference type="GO" id="GO:0005739">
    <property type="term" value="C:mitochondrion"/>
    <property type="evidence" value="ECO:0007669"/>
    <property type="project" value="GOC"/>
</dbReference>
<evidence type="ECO:0008006" key="4">
    <source>
        <dbReference type="Google" id="ProtNLM"/>
    </source>
</evidence>
<organism evidence="2">
    <name type="scientific">Absidia glauca</name>
    <name type="common">Pin mould</name>
    <dbReference type="NCBI Taxonomy" id="4829"/>
    <lineage>
        <taxon>Eukaryota</taxon>
        <taxon>Fungi</taxon>
        <taxon>Fungi incertae sedis</taxon>
        <taxon>Mucoromycota</taxon>
        <taxon>Mucoromycotina</taxon>
        <taxon>Mucoromycetes</taxon>
        <taxon>Mucorales</taxon>
        <taxon>Cunninghamellaceae</taxon>
        <taxon>Absidia</taxon>
    </lineage>
</organism>
<evidence type="ECO:0000313" key="3">
    <source>
        <dbReference type="Proteomes" id="UP000078561"/>
    </source>
</evidence>
<feature type="region of interest" description="Disordered" evidence="1">
    <location>
        <begin position="55"/>
        <end position="79"/>
    </location>
</feature>
<dbReference type="EMBL" id="LT554361">
    <property type="protein sequence ID" value="SAM04376.1"/>
    <property type="molecule type" value="Genomic_DNA"/>
</dbReference>
<dbReference type="OMA" id="FPCPAFD"/>
<proteinExistence type="predicted"/>
<dbReference type="AlphaFoldDB" id="A0A163JRB8"/>
<gene>
    <name evidence="2" type="primary">ABSGL_10237.1 scaffold 11814</name>
</gene>
<accession>A0A163JRB8</accession>